<keyword evidence="3" id="KW-1185">Reference proteome</keyword>
<dbReference type="Proteomes" id="UP001595872">
    <property type="component" value="Unassembled WGS sequence"/>
</dbReference>
<dbReference type="EMBL" id="JBHSIT010000004">
    <property type="protein sequence ID" value="MFC4909043.1"/>
    <property type="molecule type" value="Genomic_DNA"/>
</dbReference>
<feature type="region of interest" description="Disordered" evidence="1">
    <location>
        <begin position="1"/>
        <end position="24"/>
    </location>
</feature>
<evidence type="ECO:0000256" key="1">
    <source>
        <dbReference type="SAM" id="MobiDB-lite"/>
    </source>
</evidence>
<organism evidence="2 3">
    <name type="scientific">Actinomadura gamaensis</name>
    <dbReference type="NCBI Taxonomy" id="1763541"/>
    <lineage>
        <taxon>Bacteria</taxon>
        <taxon>Bacillati</taxon>
        <taxon>Actinomycetota</taxon>
        <taxon>Actinomycetes</taxon>
        <taxon>Streptosporangiales</taxon>
        <taxon>Thermomonosporaceae</taxon>
        <taxon>Actinomadura</taxon>
    </lineage>
</organism>
<protein>
    <submittedName>
        <fullName evidence="2">Uncharacterized protein</fullName>
    </submittedName>
</protein>
<reference evidence="3" key="1">
    <citation type="journal article" date="2019" name="Int. J. Syst. Evol. Microbiol.">
        <title>The Global Catalogue of Microorganisms (GCM) 10K type strain sequencing project: providing services to taxonomists for standard genome sequencing and annotation.</title>
        <authorList>
            <consortium name="The Broad Institute Genomics Platform"/>
            <consortium name="The Broad Institute Genome Sequencing Center for Infectious Disease"/>
            <person name="Wu L."/>
            <person name="Ma J."/>
        </authorList>
    </citation>
    <scope>NUCLEOTIDE SEQUENCE [LARGE SCALE GENOMIC DNA]</scope>
    <source>
        <strain evidence="3">KLKA75</strain>
    </source>
</reference>
<sequence length="235" mass="24764">MNDGTTGPPRLPHPGGNGSGLPGHPVTRAIVGLDVVGSGDRPEPVRRSLRSGVLSVAERSFAAVGLPLATCTVRDTGDGLVVVAPPDVDGAALVGELPLKLYKQVRLENKPRDEGARLRIRVAATQGLVHWDGAGADGPALVELARLLESETFKAAQNAQSADLGFATTEEMFRAFVETDAADIAPSQFRPEELHTKDGPVAGRLWFSPARPRLRMLRSDDPASGLGRDGSRSAL</sequence>
<evidence type="ECO:0000313" key="2">
    <source>
        <dbReference type="EMBL" id="MFC4909043.1"/>
    </source>
</evidence>
<gene>
    <name evidence="2" type="ORF">ACFPCY_17095</name>
</gene>
<proteinExistence type="predicted"/>
<evidence type="ECO:0000313" key="3">
    <source>
        <dbReference type="Proteomes" id="UP001595872"/>
    </source>
</evidence>
<name>A0ABV9TZS0_9ACTN</name>
<dbReference type="RefSeq" id="WP_378256209.1">
    <property type="nucleotide sequence ID" value="NZ_JBHSIT010000004.1"/>
</dbReference>
<accession>A0ABV9TZS0</accession>
<comment type="caution">
    <text evidence="2">The sequence shown here is derived from an EMBL/GenBank/DDBJ whole genome shotgun (WGS) entry which is preliminary data.</text>
</comment>